<dbReference type="GO" id="GO:0005452">
    <property type="term" value="F:solute:inorganic anion antiporter activity"/>
    <property type="evidence" value="ECO:0007669"/>
    <property type="project" value="InterPro"/>
</dbReference>
<dbReference type="FunFam" id="1.10.287.570:FF:000001">
    <property type="entry name" value="Anion exchange protein"/>
    <property type="match status" value="1"/>
</dbReference>
<feature type="transmembrane region" description="Helical" evidence="9">
    <location>
        <begin position="817"/>
        <end position="839"/>
    </location>
</feature>
<feature type="transmembrane region" description="Helical" evidence="9">
    <location>
        <begin position="1307"/>
        <end position="1325"/>
    </location>
</feature>
<evidence type="ECO:0000256" key="1">
    <source>
        <dbReference type="ARBA" id="ARBA00004651"/>
    </source>
</evidence>
<evidence type="ECO:0000256" key="6">
    <source>
        <dbReference type="ARBA" id="ARBA00022989"/>
    </source>
</evidence>
<evidence type="ECO:0000256" key="4">
    <source>
        <dbReference type="ARBA" id="ARBA00022475"/>
    </source>
</evidence>
<feature type="compositionally biased region" description="Basic and acidic residues" evidence="10">
    <location>
        <begin position="549"/>
        <end position="570"/>
    </location>
</feature>
<dbReference type="PANTHER" id="PTHR11453">
    <property type="entry name" value="ANION EXCHANGE PROTEIN"/>
    <property type="match status" value="1"/>
</dbReference>
<feature type="region of interest" description="Disordered" evidence="10">
    <location>
        <begin position="549"/>
        <end position="600"/>
    </location>
</feature>
<name>A0A7M7KT15_VARDE</name>
<feature type="compositionally biased region" description="Basic and acidic residues" evidence="10">
    <location>
        <begin position="218"/>
        <end position="227"/>
    </location>
</feature>
<feature type="transmembrane region" description="Helical" evidence="9">
    <location>
        <begin position="902"/>
        <end position="927"/>
    </location>
</feature>
<evidence type="ECO:0000256" key="5">
    <source>
        <dbReference type="ARBA" id="ARBA00022692"/>
    </source>
</evidence>
<evidence type="ECO:0000259" key="11">
    <source>
        <dbReference type="Pfam" id="PF00955"/>
    </source>
</evidence>
<feature type="transmembrane region" description="Helical" evidence="9">
    <location>
        <begin position="1331"/>
        <end position="1349"/>
    </location>
</feature>
<dbReference type="PRINTS" id="PR01231">
    <property type="entry name" value="HCO3TRNSPORT"/>
</dbReference>
<dbReference type="InterPro" id="IPR011531">
    <property type="entry name" value="HCO3_transpt-like_TM_dom"/>
</dbReference>
<feature type="region of interest" description="Disordered" evidence="10">
    <location>
        <begin position="1"/>
        <end position="238"/>
    </location>
</feature>
<dbReference type="Gene3D" id="3.40.930.10">
    <property type="entry name" value="Mannitol-specific EII, Chain A"/>
    <property type="match status" value="1"/>
</dbReference>
<dbReference type="GO" id="GO:0008509">
    <property type="term" value="F:monoatomic anion transmembrane transporter activity"/>
    <property type="evidence" value="ECO:0007669"/>
    <property type="project" value="InterPro"/>
</dbReference>
<feature type="domain" description="Band 3 cytoplasmic" evidence="12">
    <location>
        <begin position="319"/>
        <end position="444"/>
    </location>
</feature>
<dbReference type="NCBIfam" id="TIGR00834">
    <property type="entry name" value="ae"/>
    <property type="match status" value="1"/>
</dbReference>
<dbReference type="OMA" id="CLMNVGC"/>
<feature type="region of interest" description="Disordered" evidence="10">
    <location>
        <begin position="275"/>
        <end position="304"/>
    </location>
</feature>
<dbReference type="OrthoDB" id="1735926at2759"/>
<feature type="transmembrane region" description="Helical" evidence="9">
    <location>
        <begin position="851"/>
        <end position="882"/>
    </location>
</feature>
<feature type="compositionally biased region" description="Basic and acidic residues" evidence="10">
    <location>
        <begin position="164"/>
        <end position="175"/>
    </location>
</feature>
<dbReference type="FunCoup" id="A0A7M7KT15">
    <property type="interactions" value="154"/>
</dbReference>
<proteinExistence type="inferred from homology"/>
<comment type="subcellular location">
    <subcellularLocation>
        <location evidence="1">Cell membrane</location>
        <topology evidence="1">Multi-pass membrane protein</topology>
    </subcellularLocation>
    <subcellularLocation>
        <location evidence="9">Membrane</location>
        <topology evidence="9">Multi-pass membrane protein</topology>
    </subcellularLocation>
</comment>
<dbReference type="InParanoid" id="A0A7M7KT15"/>
<dbReference type="GO" id="GO:0051453">
    <property type="term" value="P:regulation of intracellular pH"/>
    <property type="evidence" value="ECO:0007669"/>
    <property type="project" value="TreeGrafter"/>
</dbReference>
<sequence>MDTKDADLVPLRNRGSGNNNSGSSDGSPRAGSGLDLLEITNDTPSGGRLSLQLNEAGGPHSRTRAYGLPGHQAKDVEGSSPDDGADVPLLPSSYEESEQTTVNLGGPRQCQASITEDKTGASGNRSSEKRPSLLKKAKEPPGGLPVQDFHRVDTGDEPLTSPEPRSRNPLDEHPKVGFIIGDEESHPGGRERKDKLREHTRDRHASGRPHRFHAYHQPSRDGHRDSQNNDNSYNPANRYRLDDEFGGLLSSIDQEDLLSHRFEDPRGFRRHIIHRAVPQRAPSKDLKDIDKDDKATQGSDGNACHPQVVAKKQYDHTPHEVFVELAELVSNQWKETARWIKYEENVEQDVDRWGAPHVASLSFNDLGVLKKCLGKAVVLLDLEEKDLSGICNRIVDAMVEDGQISSDNRAVVFRALLQSHHHVGEEPPGPLKFLRRSSLLGSGYFRQNSSTTSLHSSTPLSTEALRSASVVYGLTAVSGNSDDPQRNFSMPAMPFVSAAVSNHNENSSKQNLDGVKNSFSHHEISASISLSEAGQDLRINIPVAEDKADLKSKEKESVEKANKDNKENKQKSLSSGRPAFTRNNSSHSVSSQEMDGHHQQAILKRIPEDSEGISVMVAGLRSLEKTTVAFVRLADSQVLPNVIEVPLPVRFLFVCLGPEENDIDYHEIGRCISTLMSNKNFHEAAYAAEGRADLLKAFNQFLGETIVLPPGDYDNKALLPVEELRKKSEHIRRRRERMKRLSKKQSYKDDKTAARYGQDPSVYFNYVNALDSAKKGGDDFAPLRRTGRLFGGLRNEISKRYPQYLSDLTDGFNGQCLATAIFIYFAALAGAITFGGLLGDKTENLIGVSETLLVTFAGGVFFGMLAGQPLIIVGITGPVLLFDELLYNFCKEHTIDFLGVRVWIAAWCALIGLLVCAFEMSTFVCYFTRFTQEIFSALISLLYLYESLNKLRIIFVNNPLLSVDEYIYIHRHGPELLTPFTTVVAPSIAALTNPVNNSDTVTILGLPQDPSPVSVAGSTGSNHSVLAAVSQLAYSSSSRVSYNQPNTALMSLVLMFSTFLIADFFRRFKTSKFLSRPIRVTMGDFAMPIAIVTVVAVDYIVPNVYTQKLSVPDGLSTSTPTRGWLISPWGRFSPLQTWHIGVGALGGLLVFILLFLEVEICQLIMSKKERKTHKGTGFHLDLLLICFMELGCAFTGGPWLCAATVRCVSHLCALTVMSSRVAPGETPQVEGVREQRVTAVLVSLLIGLSVLMGPMLRQVPVAVLFGVFLYMGYTSMMGIQFFERVILLLKPTKYFPPVPYAQKVRALKMHGFTLLQILCLTLLWFVKQSSFALAFPFVLLCMIPIRLSLKWLFTERELQLLDGEGPVQDPPEDESLRL</sequence>
<organism evidence="13 14">
    <name type="scientific">Varroa destructor</name>
    <name type="common">Honeybee mite</name>
    <dbReference type="NCBI Taxonomy" id="109461"/>
    <lineage>
        <taxon>Eukaryota</taxon>
        <taxon>Metazoa</taxon>
        <taxon>Ecdysozoa</taxon>
        <taxon>Arthropoda</taxon>
        <taxon>Chelicerata</taxon>
        <taxon>Arachnida</taxon>
        <taxon>Acari</taxon>
        <taxon>Parasitiformes</taxon>
        <taxon>Mesostigmata</taxon>
        <taxon>Gamasina</taxon>
        <taxon>Dermanyssoidea</taxon>
        <taxon>Varroidae</taxon>
        <taxon>Varroa</taxon>
    </lineage>
</organism>
<feature type="transmembrane region" description="Helical" evidence="9">
    <location>
        <begin position="1138"/>
        <end position="1158"/>
    </location>
</feature>
<feature type="transmembrane region" description="Helical" evidence="9">
    <location>
        <begin position="1085"/>
        <end position="1105"/>
    </location>
</feature>
<dbReference type="GO" id="GO:0015701">
    <property type="term" value="P:bicarbonate transport"/>
    <property type="evidence" value="ECO:0007669"/>
    <property type="project" value="TreeGrafter"/>
</dbReference>
<feature type="transmembrane region" description="Helical" evidence="9">
    <location>
        <begin position="1047"/>
        <end position="1065"/>
    </location>
</feature>
<dbReference type="Pfam" id="PF00955">
    <property type="entry name" value="HCO3_cotransp"/>
    <property type="match status" value="1"/>
</dbReference>
<dbReference type="Proteomes" id="UP000594260">
    <property type="component" value="Unplaced"/>
</dbReference>
<dbReference type="GO" id="GO:0005886">
    <property type="term" value="C:plasma membrane"/>
    <property type="evidence" value="ECO:0007669"/>
    <property type="project" value="UniProtKB-SubCell"/>
</dbReference>
<dbReference type="PANTHER" id="PTHR11453:SF47">
    <property type="entry name" value="ANION EXCHANGE PROTEIN"/>
    <property type="match status" value="1"/>
</dbReference>
<feature type="domain" description="Bicarbonate transporter-like transmembrane" evidence="11">
    <location>
        <begin position="788"/>
        <end position="1364"/>
    </location>
</feature>
<feature type="compositionally biased region" description="Basic and acidic residues" evidence="10">
    <location>
        <begin position="282"/>
        <end position="295"/>
    </location>
</feature>
<evidence type="ECO:0000256" key="7">
    <source>
        <dbReference type="ARBA" id="ARBA00023065"/>
    </source>
</evidence>
<feature type="compositionally biased region" description="Basic and acidic residues" evidence="10">
    <location>
        <begin position="183"/>
        <end position="205"/>
    </location>
</feature>
<comment type="similarity">
    <text evidence="2 9">Belongs to the anion exchanger (TC 2.A.31) family.</text>
</comment>
<dbReference type="Gene3D" id="1.10.287.570">
    <property type="entry name" value="Helical hairpin bin"/>
    <property type="match status" value="1"/>
</dbReference>
<keyword evidence="14" id="KW-1185">Reference proteome</keyword>
<accession>A0A7M7KT15</accession>
<feature type="transmembrane region" description="Helical" evidence="9">
    <location>
        <begin position="934"/>
        <end position="955"/>
    </location>
</feature>
<evidence type="ECO:0000256" key="8">
    <source>
        <dbReference type="ARBA" id="ARBA00023136"/>
    </source>
</evidence>
<keyword evidence="3 9" id="KW-0813">Transport</keyword>
<keyword evidence="6 9" id="KW-1133">Transmembrane helix</keyword>
<dbReference type="RefSeq" id="XP_022670272.1">
    <property type="nucleotide sequence ID" value="XM_022814537.1"/>
</dbReference>
<protein>
    <recommendedName>
        <fullName evidence="9">Anion exchange protein</fullName>
    </recommendedName>
</protein>
<feature type="transmembrane region" description="Helical" evidence="9">
    <location>
        <begin position="1237"/>
        <end position="1256"/>
    </location>
</feature>
<evidence type="ECO:0000256" key="9">
    <source>
        <dbReference type="RuleBase" id="RU362035"/>
    </source>
</evidence>
<evidence type="ECO:0000256" key="2">
    <source>
        <dbReference type="ARBA" id="ARBA00010993"/>
    </source>
</evidence>
<evidence type="ECO:0000313" key="14">
    <source>
        <dbReference type="Proteomes" id="UP000594260"/>
    </source>
</evidence>
<evidence type="ECO:0000256" key="10">
    <source>
        <dbReference type="SAM" id="MobiDB-lite"/>
    </source>
</evidence>
<feature type="domain" description="Band 3 cytoplasmic" evidence="12">
    <location>
        <begin position="540"/>
        <end position="714"/>
    </location>
</feature>
<feature type="compositionally biased region" description="Low complexity" evidence="10">
    <location>
        <begin position="12"/>
        <end position="27"/>
    </location>
</feature>
<dbReference type="GeneID" id="111254064"/>
<dbReference type="EnsemblMetazoa" id="XM_022814537">
    <property type="protein sequence ID" value="XP_022670272"/>
    <property type="gene ID" value="LOC111254064"/>
</dbReference>
<dbReference type="Pfam" id="PF07565">
    <property type="entry name" value="Band_3_cyto"/>
    <property type="match status" value="2"/>
</dbReference>
<evidence type="ECO:0000313" key="13">
    <source>
        <dbReference type="EnsemblMetazoa" id="XP_022670272"/>
    </source>
</evidence>
<keyword evidence="5 9" id="KW-0812">Transmembrane</keyword>
<dbReference type="FunFam" id="3.40.930.10:FF:000020">
    <property type="entry name" value="Anion exchange protein"/>
    <property type="match status" value="1"/>
</dbReference>
<feature type="transmembrane region" description="Helical" evidence="9">
    <location>
        <begin position="1262"/>
        <end position="1286"/>
    </location>
</feature>
<feature type="compositionally biased region" description="Basic and acidic residues" evidence="10">
    <location>
        <begin position="126"/>
        <end position="139"/>
    </location>
</feature>
<keyword evidence="7 9" id="KW-0406">Ion transport</keyword>
<dbReference type="InterPro" id="IPR003020">
    <property type="entry name" value="HCO3_transpt_euk"/>
</dbReference>
<reference evidence="13" key="1">
    <citation type="submission" date="2021-01" db="UniProtKB">
        <authorList>
            <consortium name="EnsemblMetazoa"/>
        </authorList>
    </citation>
    <scope>IDENTIFICATION</scope>
</reference>
<dbReference type="SUPFAM" id="SSF55804">
    <property type="entry name" value="Phoshotransferase/anion transport protein"/>
    <property type="match status" value="1"/>
</dbReference>
<dbReference type="InterPro" id="IPR016152">
    <property type="entry name" value="PTrfase/Anion_transptr"/>
</dbReference>
<keyword evidence="4" id="KW-1003">Cell membrane</keyword>
<feature type="compositionally biased region" description="Polar residues" evidence="10">
    <location>
        <begin position="571"/>
        <end position="593"/>
    </location>
</feature>
<evidence type="ECO:0000256" key="3">
    <source>
        <dbReference type="ARBA" id="ARBA00022448"/>
    </source>
</evidence>
<evidence type="ECO:0000259" key="12">
    <source>
        <dbReference type="Pfam" id="PF07565"/>
    </source>
</evidence>
<dbReference type="KEGG" id="vde:111254064"/>
<dbReference type="InterPro" id="IPR013769">
    <property type="entry name" value="Band3_cytoplasmic_dom"/>
</dbReference>
<keyword evidence="8 9" id="KW-0472">Membrane</keyword>